<dbReference type="AlphaFoldDB" id="A0A3A1YEF0"/>
<reference evidence="2 3" key="1">
    <citation type="submission" date="2017-08" db="EMBL/GenBank/DDBJ databases">
        <title>Reclassification of Bisgaard taxon 37 and 44.</title>
        <authorList>
            <person name="Christensen H."/>
        </authorList>
    </citation>
    <scope>NUCLEOTIDE SEQUENCE [LARGE SCALE GENOMIC DNA]</scope>
    <source>
        <strain evidence="2 3">111</strain>
    </source>
</reference>
<comment type="caution">
    <text evidence="2">The sequence shown here is derived from an EMBL/GenBank/DDBJ whole genome shotgun (WGS) entry which is preliminary data.</text>
</comment>
<organism evidence="2 3">
    <name type="scientific">Psittacicella hinzii</name>
    <dbReference type="NCBI Taxonomy" id="2028575"/>
    <lineage>
        <taxon>Bacteria</taxon>
        <taxon>Pseudomonadati</taxon>
        <taxon>Pseudomonadota</taxon>
        <taxon>Gammaproteobacteria</taxon>
        <taxon>Pasteurellales</taxon>
        <taxon>Psittacicellaceae</taxon>
        <taxon>Psittacicella</taxon>
    </lineage>
</organism>
<evidence type="ECO:0000256" key="1">
    <source>
        <dbReference type="SAM" id="MobiDB-lite"/>
    </source>
</evidence>
<protein>
    <submittedName>
        <fullName evidence="2">Uncharacterized protein</fullName>
    </submittedName>
</protein>
<name>A0A3A1YEF0_9GAMM</name>
<feature type="region of interest" description="Disordered" evidence="1">
    <location>
        <begin position="1"/>
        <end position="62"/>
    </location>
</feature>
<evidence type="ECO:0000313" key="3">
    <source>
        <dbReference type="Proteomes" id="UP000265916"/>
    </source>
</evidence>
<keyword evidence="3" id="KW-1185">Reference proteome</keyword>
<feature type="compositionally biased region" description="Polar residues" evidence="1">
    <location>
        <begin position="15"/>
        <end position="62"/>
    </location>
</feature>
<dbReference type="RefSeq" id="WP_119532058.1">
    <property type="nucleotide sequence ID" value="NZ_JBHSSP010000008.1"/>
</dbReference>
<sequence>MEDGGSRLKNFGKLGSSNGSIEVSGNQGVNLNNGTNLTAKENVDVTSPNGSVNVTGTNITSTDGKVNITAKENTTIENSNISGN</sequence>
<proteinExistence type="predicted"/>
<dbReference type="EMBL" id="NRJG01000116">
    <property type="protein sequence ID" value="RIY36055.1"/>
    <property type="molecule type" value="Genomic_DNA"/>
</dbReference>
<dbReference type="Proteomes" id="UP000265916">
    <property type="component" value="Unassembled WGS sequence"/>
</dbReference>
<gene>
    <name evidence="2" type="ORF">CKF58_06235</name>
</gene>
<accession>A0A3A1YEF0</accession>
<evidence type="ECO:0000313" key="2">
    <source>
        <dbReference type="EMBL" id="RIY36055.1"/>
    </source>
</evidence>